<dbReference type="GO" id="GO:0050537">
    <property type="term" value="F:mandelamide amidase activity"/>
    <property type="evidence" value="ECO:0007669"/>
    <property type="project" value="UniProtKB-EC"/>
</dbReference>
<accession>A0A128F528</accession>
<name>A0A128F528_9GAMM</name>
<gene>
    <name evidence="2" type="primary">mdlY</name>
    <name evidence="2" type="ORF">GCE9029_02731</name>
</gene>
<organism evidence="2 3">
    <name type="scientific">Grimontia celer</name>
    <dbReference type="NCBI Taxonomy" id="1796497"/>
    <lineage>
        <taxon>Bacteria</taxon>
        <taxon>Pseudomonadati</taxon>
        <taxon>Pseudomonadota</taxon>
        <taxon>Gammaproteobacteria</taxon>
        <taxon>Vibrionales</taxon>
        <taxon>Vibrionaceae</taxon>
        <taxon>Grimontia</taxon>
    </lineage>
</organism>
<proteinExistence type="predicted"/>
<dbReference type="AlphaFoldDB" id="A0A128F528"/>
<dbReference type="InterPro" id="IPR023631">
    <property type="entry name" value="Amidase_dom"/>
</dbReference>
<keyword evidence="2" id="KW-0378">Hydrolase</keyword>
<protein>
    <submittedName>
        <fullName evidence="2">Mandelamide hydrolase</fullName>
        <ecNumber evidence="2">3.5.1.86</ecNumber>
    </submittedName>
</protein>
<dbReference type="PROSITE" id="PS00571">
    <property type="entry name" value="AMIDASES"/>
    <property type="match status" value="1"/>
</dbReference>
<sequence length="468" mass="49374">MTDKRDVPFTLEKLQAAFKSGELTCESYIDAVIERAESLNHLNAFITVDWEMLRKAARDVDQSGKAGEGLNGIPLCFKDNIQTGVLAASAATKALAGNISSASVVAERLLSSGALVGGMGNMHELAFGITTNNGYSGASKNPWNTERIPGGSSGGVAVAIAAGIMPAGIGTDTGGSVRLPSALCGIVGFRPSMMRYPSEGLVPVSHTRDTAGPMANTVKDCRILDAIMAGKNDSAIDEVASLSSIKLGVPRAYFFDNLDPEVGRLSEDALKKLSDAGVTLVEADIPNVGELDEACSFPIALYEFMQDLPAYLTAHVSHISIKDVADHALSPDVSGLMASLMSDGAMPESVYRDAINVVRPKLQQTYADYFSKQGVDAVIFPTTVLPATPIGDDETVELNCERLPTFPTFIHNTDPGSNAGIPGISLPIGLTHDGLPVGIEIDGPFNSDERLLSIAEALESVFNFTQRP</sequence>
<dbReference type="RefSeq" id="WP_062663773.1">
    <property type="nucleotide sequence ID" value="NZ_FIZX01000002.1"/>
</dbReference>
<feature type="domain" description="Amidase" evidence="1">
    <location>
        <begin position="29"/>
        <end position="452"/>
    </location>
</feature>
<dbReference type="Proteomes" id="UP000071641">
    <property type="component" value="Unassembled WGS sequence"/>
</dbReference>
<dbReference type="Pfam" id="PF01425">
    <property type="entry name" value="Amidase"/>
    <property type="match status" value="1"/>
</dbReference>
<dbReference type="EMBL" id="FIZX01000002">
    <property type="protein sequence ID" value="CZF81635.1"/>
    <property type="molecule type" value="Genomic_DNA"/>
</dbReference>
<dbReference type="PANTHER" id="PTHR11895:SF151">
    <property type="entry name" value="GLUTAMYL-TRNA(GLN) AMIDOTRANSFERASE SUBUNIT A"/>
    <property type="match status" value="1"/>
</dbReference>
<evidence type="ECO:0000259" key="1">
    <source>
        <dbReference type="Pfam" id="PF01425"/>
    </source>
</evidence>
<dbReference type="Gene3D" id="3.90.1300.10">
    <property type="entry name" value="Amidase signature (AS) domain"/>
    <property type="match status" value="1"/>
</dbReference>
<dbReference type="InterPro" id="IPR036928">
    <property type="entry name" value="AS_sf"/>
</dbReference>
<dbReference type="PANTHER" id="PTHR11895">
    <property type="entry name" value="TRANSAMIDASE"/>
    <property type="match status" value="1"/>
</dbReference>
<reference evidence="3" key="1">
    <citation type="submission" date="2016-02" db="EMBL/GenBank/DDBJ databases">
        <authorList>
            <person name="Rodrigo-Torres Lidia"/>
            <person name="Arahal R.David."/>
        </authorList>
    </citation>
    <scope>NUCLEOTIDE SEQUENCE [LARGE SCALE GENOMIC DNA]</scope>
    <source>
        <strain evidence="3">CECT 9029</strain>
    </source>
</reference>
<dbReference type="InterPro" id="IPR020556">
    <property type="entry name" value="Amidase_CS"/>
</dbReference>
<evidence type="ECO:0000313" key="3">
    <source>
        <dbReference type="Proteomes" id="UP000071641"/>
    </source>
</evidence>
<evidence type="ECO:0000313" key="2">
    <source>
        <dbReference type="EMBL" id="CZF81635.1"/>
    </source>
</evidence>
<dbReference type="SUPFAM" id="SSF75304">
    <property type="entry name" value="Amidase signature (AS) enzymes"/>
    <property type="match status" value="1"/>
</dbReference>
<keyword evidence="3" id="KW-1185">Reference proteome</keyword>
<dbReference type="STRING" id="1796497.GCE9029_02731"/>
<dbReference type="NCBIfam" id="NF005688">
    <property type="entry name" value="PRK07488.1"/>
    <property type="match status" value="1"/>
</dbReference>
<dbReference type="OrthoDB" id="8872210at2"/>
<dbReference type="EC" id="3.5.1.86" evidence="2"/>
<dbReference type="InterPro" id="IPR000120">
    <property type="entry name" value="Amidase"/>
</dbReference>